<gene>
    <name evidence="3" type="ORF">GCM10010430_11790</name>
</gene>
<sequence>MNTPVRLILADAGEAADLVAFLERLLRFDRAAAVRLQAVPSAGAGGGAGVPGGGVLAVFGRLPLGSSGALAIRTARLAELGEPTDVTVSAGQLLESVDEQAGTVPVPAAVTGPAWAGLLPPRTGWQLLAEPPALRVFPELMAAVSEFKTRSEAVPEHHRTRAVLDGLADEIWSRPLTAAPEVPLRAVHAAYVMGFLRPAVPLAVHRAGAWLRLSAPAGSVAVRTAAAPGSGLGLSPLH</sequence>
<dbReference type="EMBL" id="BAAATR010000004">
    <property type="protein sequence ID" value="GAA2232831.1"/>
    <property type="molecule type" value="Genomic_DNA"/>
</dbReference>
<dbReference type="Pfam" id="PF26035">
    <property type="entry name" value="DUF8010"/>
    <property type="match status" value="1"/>
</dbReference>
<feature type="domain" description="DUF8010" evidence="1">
    <location>
        <begin position="5"/>
        <end position="117"/>
    </location>
</feature>
<proteinExistence type="predicted"/>
<comment type="caution">
    <text evidence="3">The sequence shown here is derived from an EMBL/GenBank/DDBJ whole genome shotgun (WGS) entry which is preliminary data.</text>
</comment>
<evidence type="ECO:0000259" key="1">
    <source>
        <dbReference type="Pfam" id="PF26035"/>
    </source>
</evidence>
<name>A0ABN3DJ39_9ACTN</name>
<reference evidence="3 4" key="1">
    <citation type="journal article" date="2019" name="Int. J. Syst. Evol. Microbiol.">
        <title>The Global Catalogue of Microorganisms (GCM) 10K type strain sequencing project: providing services to taxonomists for standard genome sequencing and annotation.</title>
        <authorList>
            <consortium name="The Broad Institute Genomics Platform"/>
            <consortium name="The Broad Institute Genome Sequencing Center for Infectious Disease"/>
            <person name="Wu L."/>
            <person name="Ma J."/>
        </authorList>
    </citation>
    <scope>NUCLEOTIDE SEQUENCE [LARGE SCALE GENOMIC DNA]</scope>
    <source>
        <strain evidence="3 4">JCM 7356</strain>
    </source>
</reference>
<organism evidence="3 4">
    <name type="scientific">Kitasatospora cystarginea</name>
    <dbReference type="NCBI Taxonomy" id="58350"/>
    <lineage>
        <taxon>Bacteria</taxon>
        <taxon>Bacillati</taxon>
        <taxon>Actinomycetota</taxon>
        <taxon>Actinomycetes</taxon>
        <taxon>Kitasatosporales</taxon>
        <taxon>Streptomycetaceae</taxon>
        <taxon>Kitasatospora</taxon>
    </lineage>
</organism>
<dbReference type="Proteomes" id="UP001500305">
    <property type="component" value="Unassembled WGS sequence"/>
</dbReference>
<dbReference type="InterPro" id="IPR058498">
    <property type="entry name" value="DUF8185"/>
</dbReference>
<evidence type="ECO:0000313" key="3">
    <source>
        <dbReference type="EMBL" id="GAA2232831.1"/>
    </source>
</evidence>
<evidence type="ECO:0000259" key="2">
    <source>
        <dbReference type="Pfam" id="PF26572"/>
    </source>
</evidence>
<accession>A0ABN3DJ39</accession>
<feature type="domain" description="DUF8185" evidence="2">
    <location>
        <begin position="120"/>
        <end position="226"/>
    </location>
</feature>
<protein>
    <submittedName>
        <fullName evidence="3">Uncharacterized protein</fullName>
    </submittedName>
</protein>
<dbReference type="InterPro" id="IPR058323">
    <property type="entry name" value="DUF8010"/>
</dbReference>
<dbReference type="RefSeq" id="WP_344635141.1">
    <property type="nucleotide sequence ID" value="NZ_BAAATR010000004.1"/>
</dbReference>
<dbReference type="Pfam" id="PF26572">
    <property type="entry name" value="DUF8185"/>
    <property type="match status" value="1"/>
</dbReference>
<keyword evidence="4" id="KW-1185">Reference proteome</keyword>
<evidence type="ECO:0000313" key="4">
    <source>
        <dbReference type="Proteomes" id="UP001500305"/>
    </source>
</evidence>